<dbReference type="InterPro" id="IPR032675">
    <property type="entry name" value="LRR_dom_sf"/>
</dbReference>
<feature type="domain" description="F-box" evidence="1">
    <location>
        <begin position="34"/>
        <end position="69"/>
    </location>
</feature>
<dbReference type="Proteomes" id="UP000604825">
    <property type="component" value="Unassembled WGS sequence"/>
</dbReference>
<dbReference type="SUPFAM" id="SSF81383">
    <property type="entry name" value="F-box domain"/>
    <property type="match status" value="1"/>
</dbReference>
<dbReference type="GO" id="GO:0031146">
    <property type="term" value="P:SCF-dependent proteasomal ubiquitin-dependent protein catabolic process"/>
    <property type="evidence" value="ECO:0007669"/>
    <property type="project" value="TreeGrafter"/>
</dbReference>
<dbReference type="Pfam" id="PF12937">
    <property type="entry name" value="F-box-like"/>
    <property type="match status" value="1"/>
</dbReference>
<dbReference type="SUPFAM" id="SSF52047">
    <property type="entry name" value="RNI-like"/>
    <property type="match status" value="2"/>
</dbReference>
<comment type="caution">
    <text evidence="3">The sequence shown here is derived from an EMBL/GenBank/DDBJ whole genome shotgun (WGS) entry which is preliminary data.</text>
</comment>
<dbReference type="InterPro" id="IPR001810">
    <property type="entry name" value="F-box_dom"/>
</dbReference>
<proteinExistence type="predicted"/>
<dbReference type="SMART" id="SM00367">
    <property type="entry name" value="LRR_CC"/>
    <property type="match status" value="8"/>
</dbReference>
<keyword evidence="4" id="KW-1185">Reference proteome</keyword>
<dbReference type="Gene3D" id="1.20.1280.50">
    <property type="match status" value="1"/>
</dbReference>
<dbReference type="InterPro" id="IPR036047">
    <property type="entry name" value="F-box-like_dom_sf"/>
</dbReference>
<evidence type="ECO:0000259" key="2">
    <source>
        <dbReference type="Pfam" id="PF25372"/>
    </source>
</evidence>
<evidence type="ECO:0008006" key="5">
    <source>
        <dbReference type="Google" id="ProtNLM"/>
    </source>
</evidence>
<evidence type="ECO:0000259" key="1">
    <source>
        <dbReference type="Pfam" id="PF12937"/>
    </source>
</evidence>
<dbReference type="PANTHER" id="PTHR13318">
    <property type="entry name" value="PARTNER OF PAIRED, ISOFORM B-RELATED"/>
    <property type="match status" value="1"/>
</dbReference>
<gene>
    <name evidence="3" type="ORF">NCGR_LOCUS12311</name>
</gene>
<dbReference type="PANTHER" id="PTHR13318:SF178">
    <property type="entry name" value="OS02G0200900 PROTEIN"/>
    <property type="match status" value="1"/>
</dbReference>
<feature type="domain" description="F-box/LRR-repeat protein 15-like leucin rich repeat" evidence="2">
    <location>
        <begin position="134"/>
        <end position="323"/>
    </location>
</feature>
<dbReference type="Pfam" id="PF25372">
    <property type="entry name" value="DUF7885"/>
    <property type="match status" value="1"/>
</dbReference>
<evidence type="ECO:0000313" key="4">
    <source>
        <dbReference type="Proteomes" id="UP000604825"/>
    </source>
</evidence>
<dbReference type="OrthoDB" id="608610at2759"/>
<dbReference type="EMBL" id="CAJGYO010000003">
    <property type="protein sequence ID" value="CAD6218437.1"/>
    <property type="molecule type" value="Genomic_DNA"/>
</dbReference>
<evidence type="ECO:0000313" key="3">
    <source>
        <dbReference type="EMBL" id="CAD6218437.1"/>
    </source>
</evidence>
<accession>A0A811N9G5</accession>
<dbReference type="InterPro" id="IPR057207">
    <property type="entry name" value="FBXL15_LRR"/>
</dbReference>
<dbReference type="Gene3D" id="3.80.10.10">
    <property type="entry name" value="Ribonuclease Inhibitor"/>
    <property type="match status" value="2"/>
</dbReference>
<sequence>MRQSSCLRTAYESCNNVRLGYSNYQSRILPQDLINELPEACIAEIFRHVENPEDRQSCASVCWRWANILVSQRPNFWGPFSVHQAVHPCLHLSNVDDVKLAAAVVDMCARDVVTDLDLHCAPCGAAVDGVPRLTDSAIRFVTSACRNLKSVCLVDCVSLTDKAARIIASNCPALENLVMLQSSISDDGLSQVAKQCRNLKFLHIEGCLSITEASLRALVQYAKRLESLTLGSCPQIGQDAILSLLMNQPYLDKLELKGMMTGESHINFARQSSALHQLCLFRQLSSLILVKCPGLRNLGMLNFARIHFRLLRHLVIDDCRGVTELGLKWLLGNAMNPTKLKTIKLVRFLFFTYKAAIEVMSLISSTIESMIMDSCDFGMMMPHYLDEAVACECPKLKVISIEHCERTMELFLLWVNTVCRGLKKLRLVGFPARGQASHMEHILSGILHSNGITKVELQSYHLTDRHVCIVAQSCQGALQELILGECPNIRGNFVVRLRESCRNLIKLTLNHIQISDVQIRILMLVGFHQLEEFNLMECPLITDRILAILHASTLPNLKRINLSDCPNVTQEAVDIYQRRWEIEY</sequence>
<name>A0A811N9G5_9POAL</name>
<reference evidence="3" key="1">
    <citation type="submission" date="2020-10" db="EMBL/GenBank/DDBJ databases">
        <authorList>
            <person name="Han B."/>
            <person name="Lu T."/>
            <person name="Zhao Q."/>
            <person name="Huang X."/>
            <person name="Zhao Y."/>
        </authorList>
    </citation>
    <scope>NUCLEOTIDE SEQUENCE</scope>
</reference>
<dbReference type="InterPro" id="IPR006553">
    <property type="entry name" value="Leu-rich_rpt_Cys-con_subtyp"/>
</dbReference>
<dbReference type="AlphaFoldDB" id="A0A811N9G5"/>
<dbReference type="GO" id="GO:0019005">
    <property type="term" value="C:SCF ubiquitin ligase complex"/>
    <property type="evidence" value="ECO:0007669"/>
    <property type="project" value="TreeGrafter"/>
</dbReference>
<protein>
    <recommendedName>
        <fullName evidence="5">F-box domain-containing protein</fullName>
    </recommendedName>
</protein>
<organism evidence="3 4">
    <name type="scientific">Miscanthus lutarioriparius</name>
    <dbReference type="NCBI Taxonomy" id="422564"/>
    <lineage>
        <taxon>Eukaryota</taxon>
        <taxon>Viridiplantae</taxon>
        <taxon>Streptophyta</taxon>
        <taxon>Embryophyta</taxon>
        <taxon>Tracheophyta</taxon>
        <taxon>Spermatophyta</taxon>
        <taxon>Magnoliopsida</taxon>
        <taxon>Liliopsida</taxon>
        <taxon>Poales</taxon>
        <taxon>Poaceae</taxon>
        <taxon>PACMAD clade</taxon>
        <taxon>Panicoideae</taxon>
        <taxon>Andropogonodae</taxon>
        <taxon>Andropogoneae</taxon>
        <taxon>Saccharinae</taxon>
        <taxon>Miscanthus</taxon>
    </lineage>
</organism>